<protein>
    <submittedName>
        <fullName evidence="8">RNA polymerase sigma-70 factor, ECF subfamily</fullName>
    </submittedName>
</protein>
<dbReference type="EMBL" id="FUXA01000017">
    <property type="protein sequence ID" value="SKA00264.1"/>
    <property type="molecule type" value="Genomic_DNA"/>
</dbReference>
<name>A0A1T4Q980_9FIRM</name>
<dbReference type="InterPro" id="IPR013325">
    <property type="entry name" value="RNA_pol_sigma_r2"/>
</dbReference>
<evidence type="ECO:0000259" key="6">
    <source>
        <dbReference type="Pfam" id="PF04542"/>
    </source>
</evidence>
<evidence type="ECO:0000313" key="8">
    <source>
        <dbReference type="EMBL" id="SKA00264.1"/>
    </source>
</evidence>
<evidence type="ECO:0000256" key="4">
    <source>
        <dbReference type="ARBA" id="ARBA00023125"/>
    </source>
</evidence>
<organism evidence="8 9">
    <name type="scientific">Eubacterium ruminantium</name>
    <dbReference type="NCBI Taxonomy" id="42322"/>
    <lineage>
        <taxon>Bacteria</taxon>
        <taxon>Bacillati</taxon>
        <taxon>Bacillota</taxon>
        <taxon>Clostridia</taxon>
        <taxon>Eubacteriales</taxon>
        <taxon>Eubacteriaceae</taxon>
        <taxon>Eubacterium</taxon>
    </lineage>
</organism>
<dbReference type="InterPro" id="IPR007627">
    <property type="entry name" value="RNA_pol_sigma70_r2"/>
</dbReference>
<evidence type="ECO:0000313" key="9">
    <source>
        <dbReference type="Proteomes" id="UP000189857"/>
    </source>
</evidence>
<evidence type="ECO:0000256" key="2">
    <source>
        <dbReference type="ARBA" id="ARBA00023015"/>
    </source>
</evidence>
<dbReference type="SUPFAM" id="SSF88659">
    <property type="entry name" value="Sigma3 and sigma4 domains of RNA polymerase sigma factors"/>
    <property type="match status" value="1"/>
</dbReference>
<comment type="similarity">
    <text evidence="1">Belongs to the sigma-70 factor family. ECF subfamily.</text>
</comment>
<keyword evidence="5" id="KW-0804">Transcription</keyword>
<reference evidence="8 9" key="1">
    <citation type="submission" date="2017-02" db="EMBL/GenBank/DDBJ databases">
        <authorList>
            <person name="Peterson S.W."/>
        </authorList>
    </citation>
    <scope>NUCLEOTIDE SEQUENCE [LARGE SCALE GENOMIC DNA]</scope>
    <source>
        <strain evidence="8 9">ATCC 17233</strain>
    </source>
</reference>
<dbReference type="RefSeq" id="WP_078788107.1">
    <property type="nucleotide sequence ID" value="NZ_CACZYW010000006.1"/>
</dbReference>
<dbReference type="Pfam" id="PF04545">
    <property type="entry name" value="Sigma70_r4"/>
    <property type="match status" value="1"/>
</dbReference>
<gene>
    <name evidence="8" type="ORF">SAMN02745110_02316</name>
</gene>
<dbReference type="GO" id="GO:0006352">
    <property type="term" value="P:DNA-templated transcription initiation"/>
    <property type="evidence" value="ECO:0007669"/>
    <property type="project" value="InterPro"/>
</dbReference>
<dbReference type="PANTHER" id="PTHR43133">
    <property type="entry name" value="RNA POLYMERASE ECF-TYPE SIGMA FACTO"/>
    <property type="match status" value="1"/>
</dbReference>
<dbReference type="InterPro" id="IPR039425">
    <property type="entry name" value="RNA_pol_sigma-70-like"/>
</dbReference>
<feature type="domain" description="RNA polymerase sigma-70 region 2" evidence="6">
    <location>
        <begin position="24"/>
        <end position="90"/>
    </location>
</feature>
<dbReference type="NCBIfam" id="TIGR02937">
    <property type="entry name" value="sigma70-ECF"/>
    <property type="match status" value="1"/>
</dbReference>
<dbReference type="InterPro" id="IPR036388">
    <property type="entry name" value="WH-like_DNA-bd_sf"/>
</dbReference>
<dbReference type="AlphaFoldDB" id="A0A1T4Q980"/>
<evidence type="ECO:0000259" key="7">
    <source>
        <dbReference type="Pfam" id="PF04545"/>
    </source>
</evidence>
<dbReference type="InterPro" id="IPR013324">
    <property type="entry name" value="RNA_pol_sigma_r3/r4-like"/>
</dbReference>
<feature type="domain" description="RNA polymerase sigma-70 region 4" evidence="7">
    <location>
        <begin position="145"/>
        <end position="193"/>
    </location>
</feature>
<keyword evidence="3" id="KW-0731">Sigma factor</keyword>
<dbReference type="OrthoDB" id="1692185at2"/>
<dbReference type="InterPro" id="IPR014284">
    <property type="entry name" value="RNA_pol_sigma-70_dom"/>
</dbReference>
<evidence type="ECO:0000256" key="3">
    <source>
        <dbReference type="ARBA" id="ARBA00023082"/>
    </source>
</evidence>
<dbReference type="Gene3D" id="1.10.10.10">
    <property type="entry name" value="Winged helix-like DNA-binding domain superfamily/Winged helix DNA-binding domain"/>
    <property type="match status" value="1"/>
</dbReference>
<dbReference type="GO" id="GO:0003677">
    <property type="term" value="F:DNA binding"/>
    <property type="evidence" value="ECO:0007669"/>
    <property type="project" value="UniProtKB-KW"/>
</dbReference>
<proteinExistence type="inferred from homology"/>
<dbReference type="GO" id="GO:0016987">
    <property type="term" value="F:sigma factor activity"/>
    <property type="evidence" value="ECO:0007669"/>
    <property type="project" value="UniProtKB-KW"/>
</dbReference>
<dbReference type="Pfam" id="PF04542">
    <property type="entry name" value="Sigma70_r2"/>
    <property type="match status" value="1"/>
</dbReference>
<dbReference type="Proteomes" id="UP000189857">
    <property type="component" value="Unassembled WGS sequence"/>
</dbReference>
<sequence>MSEEQFNMLMKQLAAGDREALSEIYKAYMKLIYSVCLNILRQKEAAEDVSADFFIRLFKSAATFDGRGHHKTWMITIARNMCIDYLRKNSHETISLDAPMGFSGGAGQHSMDSSEGDTGTSIKDTLKDKQNVEDTAVKKLSIEMAMKILSQTEKDIVDMKIEGGMTFKEIAEVLGKPQGTVSWQYNEAIKKMRRCLYER</sequence>
<dbReference type="PANTHER" id="PTHR43133:SF8">
    <property type="entry name" value="RNA POLYMERASE SIGMA FACTOR HI_1459-RELATED"/>
    <property type="match status" value="1"/>
</dbReference>
<evidence type="ECO:0000256" key="5">
    <source>
        <dbReference type="ARBA" id="ARBA00023163"/>
    </source>
</evidence>
<dbReference type="SUPFAM" id="SSF88946">
    <property type="entry name" value="Sigma2 domain of RNA polymerase sigma factors"/>
    <property type="match status" value="1"/>
</dbReference>
<keyword evidence="9" id="KW-1185">Reference proteome</keyword>
<dbReference type="Gene3D" id="1.10.1740.10">
    <property type="match status" value="1"/>
</dbReference>
<keyword evidence="2" id="KW-0805">Transcription regulation</keyword>
<dbReference type="InterPro" id="IPR007630">
    <property type="entry name" value="RNA_pol_sigma70_r4"/>
</dbReference>
<evidence type="ECO:0000256" key="1">
    <source>
        <dbReference type="ARBA" id="ARBA00010641"/>
    </source>
</evidence>
<keyword evidence="4" id="KW-0238">DNA-binding</keyword>
<accession>A0A1T4Q980</accession>